<feature type="compositionally biased region" description="Polar residues" evidence="1">
    <location>
        <begin position="1"/>
        <end position="13"/>
    </location>
</feature>
<sequence length="265" mass="28969">MSSQLSWPMSSGLASAPPGGTHSGGDGWRSSARFFAGPDIRHGFADGRFVRAPPARVASRARMEQRMVAAVYFAQPFARVRARRLRRHAASLCSDAHFDTCRHFGLRVHFEGFTSPRAYLGYPPGALLLNGGGPGVTAANSASLSESRLVRSAWPPDDPLLFIIQYSANLLRRESFSNISFRTGLCGPLRLSLVVRPRSCRDGEIVNFTTAVREPRHHFHLLQHFVDQLLGPTKLLSSAAMMSSGLSLQLVGDIRRCGLSLHGHP</sequence>
<accession>A0A4C1Z5Q1</accession>
<protein>
    <submittedName>
        <fullName evidence="2">Uncharacterized protein</fullName>
    </submittedName>
</protein>
<organism evidence="2 3">
    <name type="scientific">Eumeta variegata</name>
    <name type="common">Bagworm moth</name>
    <name type="synonym">Eumeta japonica</name>
    <dbReference type="NCBI Taxonomy" id="151549"/>
    <lineage>
        <taxon>Eukaryota</taxon>
        <taxon>Metazoa</taxon>
        <taxon>Ecdysozoa</taxon>
        <taxon>Arthropoda</taxon>
        <taxon>Hexapoda</taxon>
        <taxon>Insecta</taxon>
        <taxon>Pterygota</taxon>
        <taxon>Neoptera</taxon>
        <taxon>Endopterygota</taxon>
        <taxon>Lepidoptera</taxon>
        <taxon>Glossata</taxon>
        <taxon>Ditrysia</taxon>
        <taxon>Tineoidea</taxon>
        <taxon>Psychidae</taxon>
        <taxon>Oiketicinae</taxon>
        <taxon>Eumeta</taxon>
    </lineage>
</organism>
<dbReference type="Proteomes" id="UP000299102">
    <property type="component" value="Unassembled WGS sequence"/>
</dbReference>
<comment type="caution">
    <text evidence="2">The sequence shown here is derived from an EMBL/GenBank/DDBJ whole genome shotgun (WGS) entry which is preliminary data.</text>
</comment>
<name>A0A4C1Z5Q1_EUMVA</name>
<evidence type="ECO:0000313" key="3">
    <source>
        <dbReference type="Proteomes" id="UP000299102"/>
    </source>
</evidence>
<dbReference type="AlphaFoldDB" id="A0A4C1Z5Q1"/>
<evidence type="ECO:0000313" key="2">
    <source>
        <dbReference type="EMBL" id="GBP83926.1"/>
    </source>
</evidence>
<evidence type="ECO:0000256" key="1">
    <source>
        <dbReference type="SAM" id="MobiDB-lite"/>
    </source>
</evidence>
<keyword evidence="3" id="KW-1185">Reference proteome</keyword>
<feature type="region of interest" description="Disordered" evidence="1">
    <location>
        <begin position="1"/>
        <end position="28"/>
    </location>
</feature>
<proteinExistence type="predicted"/>
<dbReference type="EMBL" id="BGZK01001649">
    <property type="protein sequence ID" value="GBP83926.1"/>
    <property type="molecule type" value="Genomic_DNA"/>
</dbReference>
<gene>
    <name evidence="2" type="ORF">EVAR_89648_1</name>
</gene>
<reference evidence="2 3" key="1">
    <citation type="journal article" date="2019" name="Commun. Biol.">
        <title>The bagworm genome reveals a unique fibroin gene that provides high tensile strength.</title>
        <authorList>
            <person name="Kono N."/>
            <person name="Nakamura H."/>
            <person name="Ohtoshi R."/>
            <person name="Tomita M."/>
            <person name="Numata K."/>
            <person name="Arakawa K."/>
        </authorList>
    </citation>
    <scope>NUCLEOTIDE SEQUENCE [LARGE SCALE GENOMIC DNA]</scope>
</reference>